<reference evidence="1" key="1">
    <citation type="submission" date="2023-07" db="EMBL/GenBank/DDBJ databases">
        <title>Sorghum-associated microbial communities from plants grown in Nebraska, USA.</title>
        <authorList>
            <person name="Schachtman D."/>
        </authorList>
    </citation>
    <scope>NUCLEOTIDE SEQUENCE</scope>
    <source>
        <strain evidence="1">DS1061</strain>
    </source>
</reference>
<accession>A0AB73IN20</accession>
<name>A0AB73IN20_9BURK</name>
<evidence type="ECO:0000313" key="1">
    <source>
        <dbReference type="EMBL" id="MDP9649487.1"/>
    </source>
</evidence>
<dbReference type="Proteomes" id="UP001229486">
    <property type="component" value="Unassembled WGS sequence"/>
</dbReference>
<evidence type="ECO:0000313" key="2">
    <source>
        <dbReference type="Proteomes" id="UP001229486"/>
    </source>
</evidence>
<dbReference type="RefSeq" id="WP_020068773.1">
    <property type="nucleotide sequence ID" value="NZ_KB911039.1"/>
</dbReference>
<comment type="caution">
    <text evidence="1">The sequence shown here is derived from an EMBL/GenBank/DDBJ whole genome shotgun (WGS) entry which is preliminary data.</text>
</comment>
<proteinExistence type="predicted"/>
<dbReference type="AlphaFoldDB" id="A0AB73IN20"/>
<organism evidence="1 2">
    <name type="scientific">Paraburkholderia caledonica</name>
    <dbReference type="NCBI Taxonomy" id="134536"/>
    <lineage>
        <taxon>Bacteria</taxon>
        <taxon>Pseudomonadati</taxon>
        <taxon>Pseudomonadota</taxon>
        <taxon>Betaproteobacteria</taxon>
        <taxon>Burkholderiales</taxon>
        <taxon>Burkholderiaceae</taxon>
        <taxon>Paraburkholderia</taxon>
    </lineage>
</organism>
<sequence length="52" mass="5797">MVNTFAVLVAFAGPTYNASQARSKGEQPKRARFVVVLVSRTVRLTPLNQQDY</sequence>
<protein>
    <submittedName>
        <fullName evidence="1">Uncharacterized protein</fullName>
    </submittedName>
</protein>
<dbReference type="EMBL" id="JAURTK010000006">
    <property type="protein sequence ID" value="MDP9649487.1"/>
    <property type="molecule type" value="Genomic_DNA"/>
</dbReference>
<gene>
    <name evidence="1" type="ORF">J2793_004954</name>
</gene>
<dbReference type="GeneID" id="97036174"/>